<dbReference type="PANTHER" id="PTHR45875:SF1">
    <property type="entry name" value="METHYLTRANSFERASE N6AMT1"/>
    <property type="match status" value="1"/>
</dbReference>
<keyword evidence="3 19" id="KW-0489">Methyltransferase</keyword>
<dbReference type="NCBIfam" id="TIGR00537">
    <property type="entry name" value="hemK_rel_arch"/>
    <property type="match status" value="1"/>
</dbReference>
<dbReference type="RefSeq" id="XP_008472860.1">
    <property type="nucleotide sequence ID" value="XM_008474638.3"/>
</dbReference>
<dbReference type="GO" id="GO:0005634">
    <property type="term" value="C:nucleus"/>
    <property type="evidence" value="ECO:0007669"/>
    <property type="project" value="UniProtKB-SubCell"/>
</dbReference>
<keyword evidence="18" id="KW-1185">Reference proteome</keyword>
<protein>
    <recommendedName>
        <fullName evidence="15">Methyltransferase HEMK2</fullName>
    </recommendedName>
    <alternativeName>
        <fullName evidence="14">HemK methyltransferase family member 2</fullName>
    </alternativeName>
    <alternativeName>
        <fullName evidence="12">Lysine N-methyltransferase 9</fullName>
    </alternativeName>
    <alternativeName>
        <fullName evidence="11">Methylarsonite methyltransferase N6AMT1</fullName>
    </alternativeName>
    <alternativeName>
        <fullName evidence="16">Methyltransferase N6AMT1</fullName>
    </alternativeName>
    <alternativeName>
        <fullName evidence="13">Protein N(5)-glutamine methyltransferase</fullName>
    </alternativeName>
</protein>
<keyword evidence="5" id="KW-0949">S-adenosyl-L-methionine</keyword>
<evidence type="ECO:0000256" key="4">
    <source>
        <dbReference type="ARBA" id="ARBA00022679"/>
    </source>
</evidence>
<keyword evidence="4" id="KW-0808">Transferase</keyword>
<dbReference type="GO" id="GO:0035657">
    <property type="term" value="C:eRF1 methyltransferase complex"/>
    <property type="evidence" value="ECO:0007669"/>
    <property type="project" value="TreeGrafter"/>
</dbReference>
<comment type="similarity">
    <text evidence="2">Belongs to the eukaryotic/archaeal PrmC-related family.</text>
</comment>
<evidence type="ECO:0000256" key="9">
    <source>
        <dbReference type="ARBA" id="ARBA00053180"/>
    </source>
</evidence>
<evidence type="ECO:0000256" key="13">
    <source>
        <dbReference type="ARBA" id="ARBA00080992"/>
    </source>
</evidence>
<dbReference type="FunFam" id="3.40.50.150:FF:000077">
    <property type="entry name" value="HemK methyltransferase family member 2"/>
    <property type="match status" value="1"/>
</dbReference>
<dbReference type="InterPro" id="IPR052190">
    <property type="entry name" value="Euk-Arch_PrmC-MTase"/>
</dbReference>
<evidence type="ECO:0000256" key="3">
    <source>
        <dbReference type="ARBA" id="ARBA00022603"/>
    </source>
</evidence>
<evidence type="ECO:0000256" key="11">
    <source>
        <dbReference type="ARBA" id="ARBA00075330"/>
    </source>
</evidence>
<comment type="subunit">
    <text evidence="10">Heterodimer; heterodimerization with TRMT112 is required for S-adenosyl-L-methionine-binding.</text>
</comment>
<feature type="domain" description="Methyltransferase small" evidence="17">
    <location>
        <begin position="36"/>
        <end position="128"/>
    </location>
</feature>
<comment type="catalytic activity">
    <reaction evidence="8">
        <text>methylarsonous acid + S-adenosyl-L-methionine = dimethylarsinate + S-adenosyl-L-homocysteine + 2 H(+)</text>
        <dbReference type="Rhea" id="RHEA:11684"/>
        <dbReference type="ChEBI" id="CHEBI:15378"/>
        <dbReference type="ChEBI" id="CHEBI:16223"/>
        <dbReference type="ChEBI" id="CHEBI:17826"/>
        <dbReference type="ChEBI" id="CHEBI:57856"/>
        <dbReference type="ChEBI" id="CHEBI:59789"/>
    </reaction>
</comment>
<dbReference type="CTD" id="29104"/>
<dbReference type="GO" id="GO:0036009">
    <property type="term" value="F:protein-glutamine N-methyltransferase activity"/>
    <property type="evidence" value="ECO:0007669"/>
    <property type="project" value="UniProtKB-ARBA"/>
</dbReference>
<evidence type="ECO:0000256" key="6">
    <source>
        <dbReference type="ARBA" id="ARBA00023242"/>
    </source>
</evidence>
<dbReference type="Gene3D" id="3.40.50.150">
    <property type="entry name" value="Vaccinia Virus protein VP39"/>
    <property type="match status" value="1"/>
</dbReference>
<evidence type="ECO:0000259" key="17">
    <source>
        <dbReference type="Pfam" id="PF05175"/>
    </source>
</evidence>
<evidence type="ECO:0000256" key="10">
    <source>
        <dbReference type="ARBA" id="ARBA00062344"/>
    </source>
</evidence>
<dbReference type="Pfam" id="PF05175">
    <property type="entry name" value="MTS"/>
    <property type="match status" value="1"/>
</dbReference>
<evidence type="ECO:0000256" key="5">
    <source>
        <dbReference type="ARBA" id="ARBA00022691"/>
    </source>
</evidence>
<reference evidence="19" key="1">
    <citation type="submission" date="2025-08" db="UniProtKB">
        <authorList>
            <consortium name="RefSeq"/>
        </authorList>
    </citation>
    <scope>IDENTIFICATION</scope>
</reference>
<dbReference type="GO" id="GO:0032259">
    <property type="term" value="P:methylation"/>
    <property type="evidence" value="ECO:0007669"/>
    <property type="project" value="UniProtKB-KW"/>
</dbReference>
<dbReference type="GeneID" id="103509997"/>
<dbReference type="PROSITE" id="PS00092">
    <property type="entry name" value="N6_MTASE"/>
    <property type="match status" value="1"/>
</dbReference>
<comment type="function">
    <text evidence="9">Methyltransferase that can methylate proteins and, to a lower extent, arsenic. Catalytic subunit of a heterodimer with TRMT112, which monomethylates 'Lys-12' of histone H4 (H4K12me1), a modification present at the promoters of numerous genes encoding cell cycle regulators. Catalytic subunit of a heterodimer with TRMT112, which catalyzes N5-methylation of Glu residue of proteins with a Gly-Gln-Xaa-Xaa-Xaa-Arg motif. Methylates ETF1 on 'Gln-185'; ETF1 needs to be complexed to ERF3 in its GTP-bound form to be efficiently methylated. May also play a role in the modulation of arsenic-induced toxicity by mediating the conversion of monomethylarsonous acid (3+) into the less toxic dimethylarsonic acid. It however only plays a limited role in arsenic metabolism compared with AS3MT.</text>
</comment>
<dbReference type="SUPFAM" id="SSF53335">
    <property type="entry name" value="S-adenosyl-L-methionine-dependent methyltransferases"/>
    <property type="match status" value="1"/>
</dbReference>
<keyword evidence="6" id="KW-0539">Nucleus</keyword>
<dbReference type="Proteomes" id="UP000079169">
    <property type="component" value="Unplaced"/>
</dbReference>
<dbReference type="InterPro" id="IPR007848">
    <property type="entry name" value="Small_mtfrase_dom"/>
</dbReference>
<dbReference type="STRING" id="121845.A0A1S3D2B0"/>
<evidence type="ECO:0000313" key="18">
    <source>
        <dbReference type="Proteomes" id="UP000079169"/>
    </source>
</evidence>
<comment type="subcellular location">
    <subcellularLocation>
        <location evidence="1">Nucleus</location>
    </subcellularLocation>
</comment>
<dbReference type="OMA" id="DVNRNAC"/>
<evidence type="ECO:0000313" key="19">
    <source>
        <dbReference type="RefSeq" id="XP_008472860.1"/>
    </source>
</evidence>
<dbReference type="InterPro" id="IPR029063">
    <property type="entry name" value="SAM-dependent_MTases_sf"/>
</dbReference>
<dbReference type="InterPro" id="IPR004557">
    <property type="entry name" value="PrmC-related"/>
</dbReference>
<name>A0A1S3D2B0_DIACI</name>
<dbReference type="PANTHER" id="PTHR45875">
    <property type="entry name" value="METHYLTRANSFERASE N6AMT1"/>
    <property type="match status" value="1"/>
</dbReference>
<evidence type="ECO:0000256" key="2">
    <source>
        <dbReference type="ARBA" id="ARBA00006149"/>
    </source>
</evidence>
<dbReference type="KEGG" id="dci:103509997"/>
<evidence type="ECO:0000256" key="8">
    <source>
        <dbReference type="ARBA" id="ARBA00050903"/>
    </source>
</evidence>
<sequence>MAQLPTPVYNIEHILNSNVYEPSEDTFLLLDALESDLPSLECLNPTLVVEIGPGSGLIITALAKLLQGKAQCLAVDINPNACVVTQNTSESNRVKVEVIQSDLLSGLRREQKIDVLVFNPPYVVTPSEEVTEGEVIVRAYAGGHKGREVMDRLFPLLSSSLSDKGILYLLVIKENDPEDIIHRLSQYGFIGKTLLTRQVPGEKLSVLKFTRSCDEKQL</sequence>
<evidence type="ECO:0000256" key="7">
    <source>
        <dbReference type="ARBA" id="ARBA00048619"/>
    </source>
</evidence>
<evidence type="ECO:0000256" key="12">
    <source>
        <dbReference type="ARBA" id="ARBA00076540"/>
    </source>
</evidence>
<evidence type="ECO:0000256" key="1">
    <source>
        <dbReference type="ARBA" id="ARBA00004123"/>
    </source>
</evidence>
<organism evidence="18 19">
    <name type="scientific">Diaphorina citri</name>
    <name type="common">Asian citrus psyllid</name>
    <dbReference type="NCBI Taxonomy" id="121845"/>
    <lineage>
        <taxon>Eukaryota</taxon>
        <taxon>Metazoa</taxon>
        <taxon>Ecdysozoa</taxon>
        <taxon>Arthropoda</taxon>
        <taxon>Hexapoda</taxon>
        <taxon>Insecta</taxon>
        <taxon>Pterygota</taxon>
        <taxon>Neoptera</taxon>
        <taxon>Paraneoptera</taxon>
        <taxon>Hemiptera</taxon>
        <taxon>Sternorrhyncha</taxon>
        <taxon>Psylloidea</taxon>
        <taxon>Psyllidae</taxon>
        <taxon>Diaphorininae</taxon>
        <taxon>Diaphorina</taxon>
    </lineage>
</organism>
<dbReference type="PaxDb" id="121845-A0A1S3D2B0"/>
<evidence type="ECO:0000256" key="14">
    <source>
        <dbReference type="ARBA" id="ARBA00083337"/>
    </source>
</evidence>
<evidence type="ECO:0000256" key="15">
    <source>
        <dbReference type="ARBA" id="ARBA00093624"/>
    </source>
</evidence>
<evidence type="ECO:0000256" key="16">
    <source>
        <dbReference type="ARBA" id="ARBA00093667"/>
    </source>
</evidence>
<gene>
    <name evidence="19" type="primary">LOC103509997</name>
</gene>
<accession>A0A1S3D2B0</accession>
<dbReference type="InterPro" id="IPR002052">
    <property type="entry name" value="DNA_methylase_N6_adenine_CS"/>
</dbReference>
<comment type="catalytic activity">
    <reaction evidence="7">
        <text>L-lysyl-[histone] + S-adenosyl-L-methionine = N(6)-methyl-L-lysyl-[histone] + S-adenosyl-L-homocysteine + H(+)</text>
        <dbReference type="Rhea" id="RHEA:10024"/>
        <dbReference type="Rhea" id="RHEA-COMP:9845"/>
        <dbReference type="Rhea" id="RHEA-COMP:9846"/>
        <dbReference type="ChEBI" id="CHEBI:15378"/>
        <dbReference type="ChEBI" id="CHEBI:29969"/>
        <dbReference type="ChEBI" id="CHEBI:57856"/>
        <dbReference type="ChEBI" id="CHEBI:59789"/>
        <dbReference type="ChEBI" id="CHEBI:61929"/>
    </reaction>
    <physiologicalReaction direction="left-to-right" evidence="7">
        <dbReference type="Rhea" id="RHEA:10025"/>
    </physiologicalReaction>
</comment>
<proteinExistence type="inferred from homology"/>
<dbReference type="AlphaFoldDB" id="A0A1S3D2B0"/>
<dbReference type="CDD" id="cd02440">
    <property type="entry name" value="AdoMet_MTases"/>
    <property type="match status" value="1"/>
</dbReference>
<dbReference type="GO" id="GO:0003676">
    <property type="term" value="F:nucleic acid binding"/>
    <property type="evidence" value="ECO:0007669"/>
    <property type="project" value="InterPro"/>
</dbReference>